<feature type="domain" description="Rhodopsin" evidence="3">
    <location>
        <begin position="42"/>
        <end position="276"/>
    </location>
</feature>
<dbReference type="OrthoDB" id="3918601at2759"/>
<keyword evidence="5" id="KW-1185">Reference proteome</keyword>
<feature type="transmembrane region" description="Helical" evidence="2">
    <location>
        <begin position="20"/>
        <end position="46"/>
    </location>
</feature>
<dbReference type="PANTHER" id="PTHR39614:SF2">
    <property type="entry name" value="INTEGRAL MEMBRANE PROTEIN"/>
    <property type="match status" value="1"/>
</dbReference>
<evidence type="ECO:0000256" key="1">
    <source>
        <dbReference type="SAM" id="MobiDB-lite"/>
    </source>
</evidence>
<sequence length="397" mass="42920">MAIKVPTGQSPPFETVDDKHHAGIIIITAAVCLMISLVCLLIRVYVRKFLSPPWGSDDIVLLGATITAVAESIVIFHAASIGFGTDISLLTQKTVDRIQDSLLAADILYLFTLYLSKCCVIAIYLRLTPSTRHKSILWVTFGLSTAAIIVSVLVIAVNCEGNRPWVVPGEQCHSLFPRWQSITALDISTEVLLFTFSIGLVWGLQMPISHKFVVMGSFASRLPLIIFSALHLSRLKEYTTIQNPTFTAINHSIFTQLHLNYALVACTVFCLRPFMRALTTYYGTAGDSHLGSSSGGYGYGSGRQGDTDPYASGRSRDYELGTLKGRSGQRASGLLRDRPDAGDGAENGTVVCEVAGPSQSGEGRSEGDVGSMRSGSDGSTRMIIRKEVEYSVSVGHS</sequence>
<feature type="region of interest" description="Disordered" evidence="1">
    <location>
        <begin position="297"/>
        <end position="385"/>
    </location>
</feature>
<feature type="transmembrane region" description="Helical" evidence="2">
    <location>
        <begin position="103"/>
        <end position="125"/>
    </location>
</feature>
<keyword evidence="2" id="KW-1133">Transmembrane helix</keyword>
<dbReference type="GeneID" id="81457012"/>
<dbReference type="RefSeq" id="XP_056581964.1">
    <property type="nucleotide sequence ID" value="XM_056717829.1"/>
</dbReference>
<reference evidence="4" key="2">
    <citation type="journal article" date="2023" name="IMA Fungus">
        <title>Comparative genomic study of the Penicillium genus elucidates a diverse pangenome and 15 lateral gene transfer events.</title>
        <authorList>
            <person name="Petersen C."/>
            <person name="Sorensen T."/>
            <person name="Nielsen M.R."/>
            <person name="Sondergaard T.E."/>
            <person name="Sorensen J.L."/>
            <person name="Fitzpatrick D.A."/>
            <person name="Frisvad J.C."/>
            <person name="Nielsen K.L."/>
        </authorList>
    </citation>
    <scope>NUCLEOTIDE SEQUENCE</scope>
    <source>
        <strain evidence="4">IBT 3081</strain>
    </source>
</reference>
<dbReference type="Proteomes" id="UP001147752">
    <property type="component" value="Unassembled WGS sequence"/>
</dbReference>
<evidence type="ECO:0000256" key="2">
    <source>
        <dbReference type="SAM" id="Phobius"/>
    </source>
</evidence>
<dbReference type="InterPro" id="IPR049326">
    <property type="entry name" value="Rhodopsin_dom_fungi"/>
</dbReference>
<dbReference type="Pfam" id="PF20684">
    <property type="entry name" value="Fung_rhodopsin"/>
    <property type="match status" value="1"/>
</dbReference>
<protein>
    <recommendedName>
        <fullName evidence="3">Rhodopsin domain-containing protein</fullName>
    </recommendedName>
</protein>
<feature type="transmembrane region" description="Helical" evidence="2">
    <location>
        <begin position="187"/>
        <end position="205"/>
    </location>
</feature>
<dbReference type="EMBL" id="JAPZBT010000001">
    <property type="protein sequence ID" value="KAJ5382188.1"/>
    <property type="molecule type" value="Genomic_DNA"/>
</dbReference>
<evidence type="ECO:0000259" key="3">
    <source>
        <dbReference type="Pfam" id="PF20684"/>
    </source>
</evidence>
<gene>
    <name evidence="4" type="ORF">N7517_000099</name>
</gene>
<keyword evidence="2" id="KW-0812">Transmembrane</keyword>
<reference evidence="4" key="1">
    <citation type="submission" date="2022-12" db="EMBL/GenBank/DDBJ databases">
        <authorList>
            <person name="Petersen C."/>
        </authorList>
    </citation>
    <scope>NUCLEOTIDE SEQUENCE</scope>
    <source>
        <strain evidence="4">IBT 3081</strain>
    </source>
</reference>
<feature type="transmembrane region" description="Helical" evidence="2">
    <location>
        <begin position="58"/>
        <end position="83"/>
    </location>
</feature>
<keyword evidence="2" id="KW-0472">Membrane</keyword>
<evidence type="ECO:0000313" key="5">
    <source>
        <dbReference type="Proteomes" id="UP001147752"/>
    </source>
</evidence>
<comment type="caution">
    <text evidence="4">The sequence shown here is derived from an EMBL/GenBank/DDBJ whole genome shotgun (WGS) entry which is preliminary data.</text>
</comment>
<name>A0A9W9SPB8_9EURO</name>
<organism evidence="4 5">
    <name type="scientific">Penicillium concentricum</name>
    <dbReference type="NCBI Taxonomy" id="293559"/>
    <lineage>
        <taxon>Eukaryota</taxon>
        <taxon>Fungi</taxon>
        <taxon>Dikarya</taxon>
        <taxon>Ascomycota</taxon>
        <taxon>Pezizomycotina</taxon>
        <taxon>Eurotiomycetes</taxon>
        <taxon>Eurotiomycetidae</taxon>
        <taxon>Eurotiales</taxon>
        <taxon>Aspergillaceae</taxon>
        <taxon>Penicillium</taxon>
    </lineage>
</organism>
<dbReference type="AlphaFoldDB" id="A0A9W9SPB8"/>
<evidence type="ECO:0000313" key="4">
    <source>
        <dbReference type="EMBL" id="KAJ5382188.1"/>
    </source>
</evidence>
<proteinExistence type="predicted"/>
<feature type="transmembrane region" description="Helical" evidence="2">
    <location>
        <begin position="137"/>
        <end position="157"/>
    </location>
</feature>
<dbReference type="PANTHER" id="PTHR39614">
    <property type="entry name" value="INTEGRAL MEMBRANE PROTEIN"/>
    <property type="match status" value="1"/>
</dbReference>
<accession>A0A9W9SPB8</accession>
<feature type="transmembrane region" description="Helical" evidence="2">
    <location>
        <begin position="253"/>
        <end position="271"/>
    </location>
</feature>
<feature type="transmembrane region" description="Helical" evidence="2">
    <location>
        <begin position="212"/>
        <end position="233"/>
    </location>
</feature>